<keyword evidence="2 5" id="KW-0808">Transferase</keyword>
<dbReference type="InterPro" id="IPR029026">
    <property type="entry name" value="tRNA_m1G_MTases_N"/>
</dbReference>
<dbReference type="PANTHER" id="PTHR46429">
    <property type="entry name" value="23S RRNA (GUANOSINE-2'-O-)-METHYLTRANSFERASE RLMB"/>
    <property type="match status" value="1"/>
</dbReference>
<dbReference type="PANTHER" id="PTHR46429:SF1">
    <property type="entry name" value="23S RRNA (GUANOSINE-2'-O-)-METHYLTRANSFERASE RLMB"/>
    <property type="match status" value="1"/>
</dbReference>
<dbReference type="InterPro" id="IPR001537">
    <property type="entry name" value="SpoU_MeTrfase"/>
</dbReference>
<dbReference type="InterPro" id="IPR029028">
    <property type="entry name" value="Alpha/beta_knot_MTases"/>
</dbReference>
<dbReference type="InterPro" id="IPR013123">
    <property type="entry name" value="SpoU_subst-bd"/>
</dbReference>
<dbReference type="InterPro" id="IPR004441">
    <property type="entry name" value="rRNA_MeTrfase_TrmH"/>
</dbReference>
<keyword evidence="1 5" id="KW-0489">Methyltransferase</keyword>
<dbReference type="Proteomes" id="UP000192917">
    <property type="component" value="Unassembled WGS sequence"/>
</dbReference>
<gene>
    <name evidence="5" type="ORF">SAMN05428998_1064</name>
</gene>
<dbReference type="SMART" id="SM00967">
    <property type="entry name" value="SpoU_sub_bind"/>
    <property type="match status" value="1"/>
</dbReference>
<evidence type="ECO:0000313" key="5">
    <source>
        <dbReference type="EMBL" id="SMF15842.1"/>
    </source>
</evidence>
<evidence type="ECO:0000313" key="6">
    <source>
        <dbReference type="Proteomes" id="UP000192917"/>
    </source>
</evidence>
<dbReference type="Pfam" id="PF00588">
    <property type="entry name" value="SpoU_methylase"/>
    <property type="match status" value="1"/>
</dbReference>
<keyword evidence="6" id="KW-1185">Reference proteome</keyword>
<dbReference type="SUPFAM" id="SSF55315">
    <property type="entry name" value="L30e-like"/>
    <property type="match status" value="1"/>
</dbReference>
<dbReference type="InterPro" id="IPR029064">
    <property type="entry name" value="Ribosomal_eL30-like_sf"/>
</dbReference>
<dbReference type="AlphaFoldDB" id="A0A1Y6BL09"/>
<dbReference type="Gene3D" id="3.40.1280.10">
    <property type="match status" value="1"/>
</dbReference>
<dbReference type="GO" id="GO:0006396">
    <property type="term" value="P:RNA processing"/>
    <property type="evidence" value="ECO:0007669"/>
    <property type="project" value="InterPro"/>
</dbReference>
<accession>A0A1Y6BL09</accession>
<dbReference type="Gene3D" id="3.30.1330.30">
    <property type="match status" value="1"/>
</dbReference>
<reference evidence="5 6" key="1">
    <citation type="submission" date="2017-04" db="EMBL/GenBank/DDBJ databases">
        <authorList>
            <person name="Afonso C.L."/>
            <person name="Miller P.J."/>
            <person name="Scott M.A."/>
            <person name="Spackman E."/>
            <person name="Goraichik I."/>
            <person name="Dimitrov K.M."/>
            <person name="Suarez D.L."/>
            <person name="Swayne D.E."/>
        </authorList>
    </citation>
    <scope>NUCLEOTIDE SEQUENCE [LARGE SCALE GENOMIC DNA]</scope>
    <source>
        <strain evidence="5 6">USBA 355</strain>
    </source>
</reference>
<dbReference type="STRING" id="560819.SAMN05428998_1064"/>
<dbReference type="SUPFAM" id="SSF75217">
    <property type="entry name" value="alpha/beta knot"/>
    <property type="match status" value="1"/>
</dbReference>
<dbReference type="NCBIfam" id="TIGR00186">
    <property type="entry name" value="rRNA_methyl_3"/>
    <property type="match status" value="1"/>
</dbReference>
<dbReference type="EMBL" id="FWZX01000006">
    <property type="protein sequence ID" value="SMF15842.1"/>
    <property type="molecule type" value="Genomic_DNA"/>
</dbReference>
<feature type="domain" description="RNA 2-O ribose methyltransferase substrate binding" evidence="4">
    <location>
        <begin position="68"/>
        <end position="146"/>
    </location>
</feature>
<dbReference type="GO" id="GO:0003723">
    <property type="term" value="F:RNA binding"/>
    <property type="evidence" value="ECO:0007669"/>
    <property type="project" value="InterPro"/>
</dbReference>
<evidence type="ECO:0000256" key="1">
    <source>
        <dbReference type="ARBA" id="ARBA00022603"/>
    </source>
</evidence>
<protein>
    <submittedName>
        <fullName evidence="5">23S rRNA (Guanosine2251-2'-O)-methyltransferase</fullName>
    </submittedName>
</protein>
<dbReference type="Pfam" id="PF08032">
    <property type="entry name" value="SpoU_sub_bind"/>
    <property type="match status" value="1"/>
</dbReference>
<name>A0A1Y6BL09_9PROT</name>
<organism evidence="5 6">
    <name type="scientific">Tistlia consotensis USBA 355</name>
    <dbReference type="NCBI Taxonomy" id="560819"/>
    <lineage>
        <taxon>Bacteria</taxon>
        <taxon>Pseudomonadati</taxon>
        <taxon>Pseudomonadota</taxon>
        <taxon>Alphaproteobacteria</taxon>
        <taxon>Rhodospirillales</taxon>
        <taxon>Rhodovibrionaceae</taxon>
        <taxon>Tistlia</taxon>
    </lineage>
</organism>
<feature type="region of interest" description="Disordered" evidence="3">
    <location>
        <begin position="1"/>
        <end position="65"/>
    </location>
</feature>
<dbReference type="GO" id="GO:0032259">
    <property type="term" value="P:methylation"/>
    <property type="evidence" value="ECO:0007669"/>
    <property type="project" value="UniProtKB-KW"/>
</dbReference>
<dbReference type="GO" id="GO:0008173">
    <property type="term" value="F:RNA methyltransferase activity"/>
    <property type="evidence" value="ECO:0007669"/>
    <property type="project" value="InterPro"/>
</dbReference>
<dbReference type="GO" id="GO:0005829">
    <property type="term" value="C:cytosol"/>
    <property type="evidence" value="ECO:0007669"/>
    <property type="project" value="TreeGrafter"/>
</dbReference>
<evidence type="ECO:0000256" key="3">
    <source>
        <dbReference type="SAM" id="MobiDB-lite"/>
    </source>
</evidence>
<proteinExistence type="predicted"/>
<evidence type="ECO:0000256" key="2">
    <source>
        <dbReference type="ARBA" id="ARBA00022679"/>
    </source>
</evidence>
<evidence type="ECO:0000259" key="4">
    <source>
        <dbReference type="SMART" id="SM00967"/>
    </source>
</evidence>
<dbReference type="RefSeq" id="WP_085122438.1">
    <property type="nucleotide sequence ID" value="NZ_FWZX01000006.1"/>
</dbReference>
<sequence>MSKRKTTPAGRARQAQNRPPHGGQAERAQGARPPSGERPERRHSGQGPHPGRPRGDSGRPRAAGGGLWLHGVHAVVAALANPRRTCHRLLVTEEALKREQAALGPALAARPGLQPETVERAALDALLGEEAVHQGLALAVAPLAQPDLEGLLKRHAEGPALLLALDQVTDPRNVGAILRSAAAFGAIGLITPDRHAAPESGTLAKAASGGLELVPYLPAGNLAAAMETAKKHGFWTVGLAGEASEDLAGATLPDRLLLCLGAEGPGLRRLTRERCDFLVRLPVAGPLRDLNVSNAAAVALYELCARRGLARPPAAG</sequence>
<dbReference type="CDD" id="cd18103">
    <property type="entry name" value="SpoU-like_RlmB"/>
    <property type="match status" value="1"/>
</dbReference>